<evidence type="ECO:0000313" key="2">
    <source>
        <dbReference type="Proteomes" id="UP001523216"/>
    </source>
</evidence>
<dbReference type="RefSeq" id="WP_251798794.1">
    <property type="nucleotide sequence ID" value="NZ_JAMQOL010000017.1"/>
</dbReference>
<dbReference type="EMBL" id="JAMQOL010000017">
    <property type="protein sequence ID" value="MCM4078902.1"/>
    <property type="molecule type" value="Genomic_DNA"/>
</dbReference>
<sequence>MIRWWHGSADSTMKACCGFRPEIGDLLVVIQQSSFCALPDIGQDYPVVPLRYSGAPDAPGPPMRDDDHVALCHTTMMPLKALRHVPGDYLNQTGSRV</sequence>
<protein>
    <submittedName>
        <fullName evidence="1">Uncharacterized protein</fullName>
    </submittedName>
</protein>
<evidence type="ECO:0000313" key="1">
    <source>
        <dbReference type="EMBL" id="MCM4078902.1"/>
    </source>
</evidence>
<comment type="caution">
    <text evidence="1">The sequence shown here is derived from an EMBL/GenBank/DDBJ whole genome shotgun (WGS) entry which is preliminary data.</text>
</comment>
<reference evidence="1 2" key="1">
    <citation type="submission" date="2022-06" db="EMBL/GenBank/DDBJ databases">
        <title>Actinoplanes abujensis sp. nov., isolated from Nigerian arid soil.</title>
        <authorList>
            <person name="Ding P."/>
        </authorList>
    </citation>
    <scope>NUCLEOTIDE SEQUENCE [LARGE SCALE GENOMIC DNA]</scope>
    <source>
        <strain evidence="2">TRM88002</strain>
    </source>
</reference>
<gene>
    <name evidence="1" type="ORF">LXN57_15120</name>
</gene>
<keyword evidence="2" id="KW-1185">Reference proteome</keyword>
<accession>A0ABT0Y0A7</accession>
<name>A0ABT0Y0A7_9ACTN</name>
<dbReference type="Proteomes" id="UP001523216">
    <property type="component" value="Unassembled WGS sequence"/>
</dbReference>
<organism evidence="1 2">
    <name type="scientific">Paractinoplanes hotanensis</name>
    <dbReference type="NCBI Taxonomy" id="2906497"/>
    <lineage>
        <taxon>Bacteria</taxon>
        <taxon>Bacillati</taxon>
        <taxon>Actinomycetota</taxon>
        <taxon>Actinomycetes</taxon>
        <taxon>Micromonosporales</taxon>
        <taxon>Micromonosporaceae</taxon>
        <taxon>Paractinoplanes</taxon>
    </lineage>
</organism>
<proteinExistence type="predicted"/>